<keyword evidence="5" id="KW-1185">Reference proteome</keyword>
<name>A0A0V0R4Y8_PSEPJ</name>
<keyword evidence="2" id="KW-0812">Transmembrane</keyword>
<feature type="domain" description="EGF-like" evidence="3">
    <location>
        <begin position="442"/>
        <end position="481"/>
    </location>
</feature>
<keyword evidence="2" id="KW-1133">Transmembrane helix</keyword>
<dbReference type="InterPro" id="IPR039477">
    <property type="entry name" value="ILEI/PANDER_dom"/>
</dbReference>
<dbReference type="Pfam" id="PF15711">
    <property type="entry name" value="ILEI"/>
    <property type="match status" value="1"/>
</dbReference>
<feature type="coiled-coil region" evidence="1">
    <location>
        <begin position="20"/>
        <end position="100"/>
    </location>
</feature>
<feature type="domain" description="EGF-like" evidence="3">
    <location>
        <begin position="536"/>
        <end position="573"/>
    </location>
</feature>
<dbReference type="Proteomes" id="UP000054937">
    <property type="component" value="Unassembled WGS sequence"/>
</dbReference>
<organism evidence="4 5">
    <name type="scientific">Pseudocohnilembus persalinus</name>
    <name type="common">Ciliate</name>
    <dbReference type="NCBI Taxonomy" id="266149"/>
    <lineage>
        <taxon>Eukaryota</taxon>
        <taxon>Sar</taxon>
        <taxon>Alveolata</taxon>
        <taxon>Ciliophora</taxon>
        <taxon>Intramacronucleata</taxon>
        <taxon>Oligohymenophorea</taxon>
        <taxon>Scuticociliatia</taxon>
        <taxon>Philasterida</taxon>
        <taxon>Pseudocohnilembidae</taxon>
        <taxon>Pseudocohnilembus</taxon>
    </lineage>
</organism>
<dbReference type="SMART" id="SM00261">
    <property type="entry name" value="FU"/>
    <property type="match status" value="7"/>
</dbReference>
<feature type="domain" description="EGF-like" evidence="3">
    <location>
        <begin position="629"/>
        <end position="670"/>
    </location>
</feature>
<accession>A0A0V0R4Y8</accession>
<dbReference type="InterPro" id="IPR009030">
    <property type="entry name" value="Growth_fac_rcpt_cys_sf"/>
</dbReference>
<evidence type="ECO:0000313" key="5">
    <source>
        <dbReference type="Proteomes" id="UP000054937"/>
    </source>
</evidence>
<keyword evidence="1" id="KW-0175">Coiled coil</keyword>
<dbReference type="InterPro" id="IPR000742">
    <property type="entry name" value="EGF"/>
</dbReference>
<feature type="domain" description="EGF-like" evidence="3">
    <location>
        <begin position="574"/>
        <end position="603"/>
    </location>
</feature>
<proteinExistence type="predicted"/>
<protein>
    <submittedName>
        <fullName evidence="4">Insulin-like growth factor binding protein, N-terminal</fullName>
    </submittedName>
</protein>
<comment type="caution">
    <text evidence="4">The sequence shown here is derived from an EMBL/GenBank/DDBJ whole genome shotgun (WGS) entry which is preliminary data.</text>
</comment>
<dbReference type="AlphaFoldDB" id="A0A0V0R4Y8"/>
<sequence>MELQKRNQKNETQIHKFNCFQFVEKKYEEWKENLENLKQENEKILFQKSELEKSLLCQRKENEELVKKQNKQQENLKNYQNEIQNLVRQEMSRLQQYKENKKYKQDCHNNCSVYMNVQGKSHTGGKSNPNGGFKIIINGQDLNFQYKRGWNFVVLNNDYITIYKSEIFDTHDHDYTQQIVQFLNQIPDGYFVAYGVSDSDQQKNGNYITDTVFTNLQNQLGYNVGGTTFRNGVACIGQKGGQSICEKKESESIYWAKVQKCISECKYNCLDCETTPSICNSCKSDPTRENNPPNCYCKKGHYDNGQDLACPTCSPDCHACYQSETNCCSHKCDNCQENTENCTSCSSETRGPVPDCHCKAGYYEENQTNNNINQTNNNKQQLLLLKDCLKCNQVCLTCVDRADNCLTCITGANRNPAPDCQCQKGFYEFNFLCLKCENQCAECTQDANNCLTCITGANRNPAPDCQCQKGFYEDLQGAECLECGSYCASCAGSSDNCLNCFDDLFRVQEPFCFCQSGYYQDGESLACLKCSAKCTACSDENVCTVCPSLVGRKVPDCECQPGYYELTGQVECGICQSQCKTCETIDYYCTSCTNPNFLPPLCQVEKDGNFNVQEDEIIVDLSCGKQCKQCLHSYNNCVICSKGKNRYDNPPLCSCKDGYYDNNGTLLDCYKCSNNCLTCYDHDKCLSCNKNYGLQLNEFTLKCDCKIGYKFNDIQQKCIQCFFYKGECLFQCPKSTFQDLENSACYDFKINILYTNLIYLSPLIYIFAAILIYYCTRKYLERNFNYEPVDNNMNTQNNQIGNTNAGQIN</sequence>
<dbReference type="OrthoDB" id="671595at2759"/>
<dbReference type="InParanoid" id="A0A0V0R4Y8"/>
<dbReference type="PANTHER" id="PTHR15332">
    <property type="entry name" value="PROPROTEIN CONVERTASE SUBTILISIN_KEXIN TYPE 5-LIKE"/>
    <property type="match status" value="1"/>
</dbReference>
<evidence type="ECO:0000313" key="4">
    <source>
        <dbReference type="EMBL" id="KRX09527.1"/>
    </source>
</evidence>
<keyword evidence="2" id="KW-0472">Membrane</keyword>
<feature type="domain" description="EGF-like" evidence="3">
    <location>
        <begin position="397"/>
        <end position="434"/>
    </location>
</feature>
<gene>
    <name evidence="4" type="ORF">PPERSA_12270</name>
</gene>
<evidence type="ECO:0000259" key="3">
    <source>
        <dbReference type="SMART" id="SM00181"/>
    </source>
</evidence>
<feature type="transmembrane region" description="Helical" evidence="2">
    <location>
        <begin position="752"/>
        <end position="774"/>
    </location>
</feature>
<reference evidence="4 5" key="1">
    <citation type="journal article" date="2015" name="Sci. Rep.">
        <title>Genome of the facultative scuticociliatosis pathogen Pseudocohnilembus persalinus provides insight into its virulence through horizontal gene transfer.</title>
        <authorList>
            <person name="Xiong J."/>
            <person name="Wang G."/>
            <person name="Cheng J."/>
            <person name="Tian M."/>
            <person name="Pan X."/>
            <person name="Warren A."/>
            <person name="Jiang C."/>
            <person name="Yuan D."/>
            <person name="Miao W."/>
        </authorList>
    </citation>
    <scope>NUCLEOTIDE SEQUENCE [LARGE SCALE GENOMIC DNA]</scope>
    <source>
        <strain evidence="4">36N120E</strain>
    </source>
</reference>
<evidence type="ECO:0000256" key="1">
    <source>
        <dbReference type="SAM" id="Coils"/>
    </source>
</evidence>
<feature type="domain" description="EGF-like" evidence="3">
    <location>
        <begin position="489"/>
        <end position="528"/>
    </location>
</feature>
<dbReference type="EMBL" id="LDAU01000048">
    <property type="protein sequence ID" value="KRX09527.1"/>
    <property type="molecule type" value="Genomic_DNA"/>
</dbReference>
<dbReference type="Gene3D" id="2.10.220.10">
    <property type="entry name" value="Hormone Receptor, Insulin-like Growth Factor Receptor 1, Chain A, domain 2"/>
    <property type="match status" value="2"/>
</dbReference>
<dbReference type="SMART" id="SM00181">
    <property type="entry name" value="EGF"/>
    <property type="match status" value="7"/>
</dbReference>
<feature type="domain" description="EGF-like" evidence="3">
    <location>
        <begin position="671"/>
        <end position="719"/>
    </location>
</feature>
<dbReference type="PROSITE" id="PS52031">
    <property type="entry name" value="GG_LECTIN"/>
    <property type="match status" value="1"/>
</dbReference>
<dbReference type="OMA" id="NPAPDCQ"/>
<dbReference type="PANTHER" id="PTHR15332:SF175">
    <property type="entry name" value="PROPROTEIN CONVERTASE SUBTILISIN_KEXIN TYPE 5-LIKE"/>
    <property type="match status" value="1"/>
</dbReference>
<evidence type="ECO:0000256" key="2">
    <source>
        <dbReference type="SAM" id="Phobius"/>
    </source>
</evidence>
<dbReference type="InterPro" id="IPR006212">
    <property type="entry name" value="Furin_repeat"/>
</dbReference>
<dbReference type="SUPFAM" id="SSF57184">
    <property type="entry name" value="Growth factor receptor domain"/>
    <property type="match status" value="3"/>
</dbReference>